<dbReference type="AlphaFoldDB" id="A0A834T687"/>
<evidence type="ECO:0000313" key="2">
    <source>
        <dbReference type="Proteomes" id="UP000634136"/>
    </source>
</evidence>
<dbReference type="Proteomes" id="UP000634136">
    <property type="component" value="Unassembled WGS sequence"/>
</dbReference>
<dbReference type="EMBL" id="JAAIUW010000009">
    <property type="protein sequence ID" value="KAF7816087.1"/>
    <property type="molecule type" value="Genomic_DNA"/>
</dbReference>
<accession>A0A834T687</accession>
<evidence type="ECO:0000313" key="1">
    <source>
        <dbReference type="EMBL" id="KAF7816087.1"/>
    </source>
</evidence>
<sequence length="169" mass="18865">MPHGEEDDLFVISTMFKYLNSNSYSSHTYIHIQVYKIMLPNPLNFSSLFLQTINHTFHSHCLSLRSPTHPLPPFTIAPTTLTSSYFCSLLHCMDHVISGLPTATITKHLDILDDEHHALSFSIVGEDHRLANYRTVTTLHCGDVDRMGGCAAGEHEGGHVCVCGYYCSV</sequence>
<proteinExistence type="predicted"/>
<protein>
    <submittedName>
        <fullName evidence="1">Abscisic acid receptor PYL4-like</fullName>
    </submittedName>
</protein>
<name>A0A834T687_9FABA</name>
<keyword evidence="2" id="KW-1185">Reference proteome</keyword>
<dbReference type="Gene3D" id="3.30.530.20">
    <property type="match status" value="1"/>
</dbReference>
<gene>
    <name evidence="1" type="ORF">G2W53_030056</name>
</gene>
<reference evidence="1" key="1">
    <citation type="submission" date="2020-09" db="EMBL/GenBank/DDBJ databases">
        <title>Genome-Enabled Discovery of Anthraquinone Biosynthesis in Senna tora.</title>
        <authorList>
            <person name="Kang S.-H."/>
            <person name="Pandey R.P."/>
            <person name="Lee C.-M."/>
            <person name="Sim J.-S."/>
            <person name="Jeong J.-T."/>
            <person name="Choi B.-S."/>
            <person name="Jung M."/>
            <person name="Ginzburg D."/>
            <person name="Zhao K."/>
            <person name="Won S.Y."/>
            <person name="Oh T.-J."/>
            <person name="Yu Y."/>
            <person name="Kim N.-H."/>
            <person name="Lee O.R."/>
            <person name="Lee T.-H."/>
            <person name="Bashyal P."/>
            <person name="Kim T.-S."/>
            <person name="Lee W.-H."/>
            <person name="Kawkins C."/>
            <person name="Kim C.-K."/>
            <person name="Kim J.S."/>
            <person name="Ahn B.O."/>
            <person name="Rhee S.Y."/>
            <person name="Sohng J.K."/>
        </authorList>
    </citation>
    <scope>NUCLEOTIDE SEQUENCE</scope>
    <source>
        <tissue evidence="1">Leaf</tissue>
    </source>
</reference>
<organism evidence="1 2">
    <name type="scientific">Senna tora</name>
    <dbReference type="NCBI Taxonomy" id="362788"/>
    <lineage>
        <taxon>Eukaryota</taxon>
        <taxon>Viridiplantae</taxon>
        <taxon>Streptophyta</taxon>
        <taxon>Embryophyta</taxon>
        <taxon>Tracheophyta</taxon>
        <taxon>Spermatophyta</taxon>
        <taxon>Magnoliopsida</taxon>
        <taxon>eudicotyledons</taxon>
        <taxon>Gunneridae</taxon>
        <taxon>Pentapetalae</taxon>
        <taxon>rosids</taxon>
        <taxon>fabids</taxon>
        <taxon>Fabales</taxon>
        <taxon>Fabaceae</taxon>
        <taxon>Caesalpinioideae</taxon>
        <taxon>Cassia clade</taxon>
        <taxon>Senna</taxon>
    </lineage>
</organism>
<dbReference type="SUPFAM" id="SSF55961">
    <property type="entry name" value="Bet v1-like"/>
    <property type="match status" value="1"/>
</dbReference>
<keyword evidence="1" id="KW-0675">Receptor</keyword>
<dbReference type="InterPro" id="IPR023393">
    <property type="entry name" value="START-like_dom_sf"/>
</dbReference>
<comment type="caution">
    <text evidence="1">The sequence shown here is derived from an EMBL/GenBank/DDBJ whole genome shotgun (WGS) entry which is preliminary data.</text>
</comment>